<evidence type="ECO:0000256" key="3">
    <source>
        <dbReference type="ARBA" id="ARBA00022692"/>
    </source>
</evidence>
<proteinExistence type="predicted"/>
<dbReference type="PANTHER" id="PTHR34697">
    <property type="entry name" value="PHOSPHATIDYLGLYCEROL LYSYLTRANSFERASE"/>
    <property type="match status" value="1"/>
</dbReference>
<dbReference type="InterPro" id="IPR051211">
    <property type="entry name" value="PG_lysyltransferase"/>
</dbReference>
<dbReference type="Pfam" id="PF09924">
    <property type="entry name" value="LPG_synthase_C"/>
    <property type="match status" value="1"/>
</dbReference>
<organism evidence="7 8">
    <name type="scientific">Paenibacillus silvae</name>
    <dbReference type="NCBI Taxonomy" id="1325358"/>
    <lineage>
        <taxon>Bacteria</taxon>
        <taxon>Bacillati</taxon>
        <taxon>Bacillota</taxon>
        <taxon>Bacilli</taxon>
        <taxon>Bacillales</taxon>
        <taxon>Paenibacillaceae</taxon>
        <taxon>Paenibacillus</taxon>
    </lineage>
</organism>
<dbReference type="InterPro" id="IPR016181">
    <property type="entry name" value="Acyl_CoA_acyltransferase"/>
</dbReference>
<gene>
    <name evidence="7" type="ORF">GCM10008014_15340</name>
</gene>
<accession>A0ABQ1Z7H3</accession>
<protein>
    <recommendedName>
        <fullName evidence="6">Phosphatidylglycerol lysyltransferase C-terminal domain-containing protein</fullName>
    </recommendedName>
</protein>
<name>A0ABQ1Z7H3_9BACL</name>
<dbReference type="EMBL" id="BMFU01000002">
    <property type="protein sequence ID" value="GGH50318.1"/>
    <property type="molecule type" value="Genomic_DNA"/>
</dbReference>
<evidence type="ECO:0000313" key="7">
    <source>
        <dbReference type="EMBL" id="GGH50318.1"/>
    </source>
</evidence>
<feature type="domain" description="Phosphatidylglycerol lysyltransferase C-terminal" evidence="6">
    <location>
        <begin position="85"/>
        <end position="374"/>
    </location>
</feature>
<dbReference type="Proteomes" id="UP000652153">
    <property type="component" value="Unassembled WGS sequence"/>
</dbReference>
<evidence type="ECO:0000259" key="6">
    <source>
        <dbReference type="Pfam" id="PF09924"/>
    </source>
</evidence>
<sequence length="397" mass="45959">MIFLTVVFCMIRAQKSTIHPVLLNKLPDSLQQWLLNPHEYTITIFVESIGILILLASLFALRPYRPAHVQSGESSLEKLNEFMTREKGNSLTHLLYLGDKQFYWAQDHQVLIPYSRIRHKLIVLGDPLGNKNLISQAIQEFQQYAKCFSLSVVFYQVTPEYLPIYHENGYKFLKLGEEALVPLETFSLSGKKNQNFRTALNKSKREGQTFELHTPPYHPDLLSELRLISDEWLGGRTEKTYSLGWFDETYLQRFPLALLRGAEGEILAFATLAPDDNHNRVISIDLMRHLNETPNGTMDVLFVSLMEWAKEQGYAYFNLGMSPLSRVGENPNAHREEKLARLVFRYGGYWYGFEGLRRYKEKFSPEWQARYLAYPSGIALPILTAELIKLISRQPKM</sequence>
<keyword evidence="3" id="KW-0812">Transmembrane</keyword>
<keyword evidence="5" id="KW-0472">Membrane</keyword>
<keyword evidence="2" id="KW-1003">Cell membrane</keyword>
<comment type="caution">
    <text evidence="7">The sequence shown here is derived from an EMBL/GenBank/DDBJ whole genome shotgun (WGS) entry which is preliminary data.</text>
</comment>
<dbReference type="InterPro" id="IPR024320">
    <property type="entry name" value="LPG_synthase_C"/>
</dbReference>
<dbReference type="SUPFAM" id="SSF55729">
    <property type="entry name" value="Acyl-CoA N-acyltransferases (Nat)"/>
    <property type="match status" value="1"/>
</dbReference>
<evidence type="ECO:0000256" key="4">
    <source>
        <dbReference type="ARBA" id="ARBA00022989"/>
    </source>
</evidence>
<keyword evidence="8" id="KW-1185">Reference proteome</keyword>
<evidence type="ECO:0000256" key="1">
    <source>
        <dbReference type="ARBA" id="ARBA00004651"/>
    </source>
</evidence>
<keyword evidence="4" id="KW-1133">Transmembrane helix</keyword>
<evidence type="ECO:0000256" key="2">
    <source>
        <dbReference type="ARBA" id="ARBA00022475"/>
    </source>
</evidence>
<reference evidence="8" key="1">
    <citation type="journal article" date="2019" name="Int. J. Syst. Evol. Microbiol.">
        <title>The Global Catalogue of Microorganisms (GCM) 10K type strain sequencing project: providing services to taxonomists for standard genome sequencing and annotation.</title>
        <authorList>
            <consortium name="The Broad Institute Genomics Platform"/>
            <consortium name="The Broad Institute Genome Sequencing Center for Infectious Disease"/>
            <person name="Wu L."/>
            <person name="Ma J."/>
        </authorList>
    </citation>
    <scope>NUCLEOTIDE SEQUENCE [LARGE SCALE GENOMIC DNA]</scope>
    <source>
        <strain evidence="8">CGMCC 1.12770</strain>
    </source>
</reference>
<evidence type="ECO:0000313" key="8">
    <source>
        <dbReference type="Proteomes" id="UP000652153"/>
    </source>
</evidence>
<evidence type="ECO:0000256" key="5">
    <source>
        <dbReference type="ARBA" id="ARBA00023136"/>
    </source>
</evidence>
<dbReference type="PANTHER" id="PTHR34697:SF2">
    <property type="entry name" value="PHOSPHATIDYLGLYCEROL LYSYLTRANSFERASE"/>
    <property type="match status" value="1"/>
</dbReference>
<comment type="subcellular location">
    <subcellularLocation>
        <location evidence="1">Cell membrane</location>
        <topology evidence="1">Multi-pass membrane protein</topology>
    </subcellularLocation>
</comment>